<organism evidence="1 2">
    <name type="scientific">Hypholoma sublateritium (strain FD-334 SS-4)</name>
    <dbReference type="NCBI Taxonomy" id="945553"/>
    <lineage>
        <taxon>Eukaryota</taxon>
        <taxon>Fungi</taxon>
        <taxon>Dikarya</taxon>
        <taxon>Basidiomycota</taxon>
        <taxon>Agaricomycotina</taxon>
        <taxon>Agaricomycetes</taxon>
        <taxon>Agaricomycetidae</taxon>
        <taxon>Agaricales</taxon>
        <taxon>Agaricineae</taxon>
        <taxon>Strophariaceae</taxon>
        <taxon>Hypholoma</taxon>
    </lineage>
</organism>
<sequence length="224" mass="24702">MSVGTASGLNCSSKRSLGLAEIVSIKRSERLSKNTCMEKQSKFRRSGGSFITFPTYPWALHRRRTTFGASRTEPTHHSEFSRRVILGLLSTASFPPPWHIYHPIQPASQLNPAAPPHALSACSSHNRVPTTYRANRPRHAHTWAARAIARTASPAAPLKAAGRWSLKNPVSIACRRPALGSQRSSAIIGPFSNHTRIEVYMRPQSSVAPQLRRATARAQRTVEP</sequence>
<reference evidence="2" key="1">
    <citation type="submission" date="2014-04" db="EMBL/GenBank/DDBJ databases">
        <title>Evolutionary Origins and Diversification of the Mycorrhizal Mutualists.</title>
        <authorList>
            <consortium name="DOE Joint Genome Institute"/>
            <consortium name="Mycorrhizal Genomics Consortium"/>
            <person name="Kohler A."/>
            <person name="Kuo A."/>
            <person name="Nagy L.G."/>
            <person name="Floudas D."/>
            <person name="Copeland A."/>
            <person name="Barry K.W."/>
            <person name="Cichocki N."/>
            <person name="Veneault-Fourrey C."/>
            <person name="LaButti K."/>
            <person name="Lindquist E.A."/>
            <person name="Lipzen A."/>
            <person name="Lundell T."/>
            <person name="Morin E."/>
            <person name="Murat C."/>
            <person name="Riley R."/>
            <person name="Ohm R."/>
            <person name="Sun H."/>
            <person name="Tunlid A."/>
            <person name="Henrissat B."/>
            <person name="Grigoriev I.V."/>
            <person name="Hibbett D.S."/>
            <person name="Martin F."/>
        </authorList>
    </citation>
    <scope>NUCLEOTIDE SEQUENCE [LARGE SCALE GENOMIC DNA]</scope>
    <source>
        <strain evidence="2">FD-334 SS-4</strain>
    </source>
</reference>
<dbReference type="AlphaFoldDB" id="A0A0D2NU24"/>
<dbReference type="Proteomes" id="UP000054270">
    <property type="component" value="Unassembled WGS sequence"/>
</dbReference>
<keyword evidence="2" id="KW-1185">Reference proteome</keyword>
<dbReference type="EMBL" id="KN817550">
    <property type="protein sequence ID" value="KJA22364.1"/>
    <property type="molecule type" value="Genomic_DNA"/>
</dbReference>
<proteinExistence type="predicted"/>
<evidence type="ECO:0000313" key="1">
    <source>
        <dbReference type="EMBL" id="KJA22364.1"/>
    </source>
</evidence>
<protein>
    <submittedName>
        <fullName evidence="1">Uncharacterized protein</fullName>
    </submittedName>
</protein>
<accession>A0A0D2NU24</accession>
<name>A0A0D2NU24_HYPSF</name>
<evidence type="ECO:0000313" key="2">
    <source>
        <dbReference type="Proteomes" id="UP000054270"/>
    </source>
</evidence>
<gene>
    <name evidence="1" type="ORF">HYPSUDRAFT_202174</name>
</gene>